<dbReference type="AlphaFoldDB" id="A0AAJ0CS13"/>
<dbReference type="PANTHER" id="PTHR43791:SF36">
    <property type="entry name" value="TRANSPORTER, PUTATIVE (AFU_ORTHOLOGUE AFUA_6G08340)-RELATED"/>
    <property type="match status" value="1"/>
</dbReference>
<feature type="domain" description="Major facilitator superfamily (MFS) profile" evidence="8">
    <location>
        <begin position="48"/>
        <end position="406"/>
    </location>
</feature>
<feature type="region of interest" description="Disordered" evidence="6">
    <location>
        <begin position="1"/>
        <end position="29"/>
    </location>
</feature>
<dbReference type="PROSITE" id="PS50850">
    <property type="entry name" value="MFS"/>
    <property type="match status" value="1"/>
</dbReference>
<keyword evidence="3 7" id="KW-0812">Transmembrane</keyword>
<dbReference type="SUPFAM" id="SSF103473">
    <property type="entry name" value="MFS general substrate transporter"/>
    <property type="match status" value="1"/>
</dbReference>
<evidence type="ECO:0000256" key="3">
    <source>
        <dbReference type="ARBA" id="ARBA00022692"/>
    </source>
</evidence>
<gene>
    <name evidence="9" type="ORF">QQS21_004140</name>
</gene>
<reference evidence="9" key="1">
    <citation type="submission" date="2023-06" db="EMBL/GenBank/DDBJ databases">
        <title>Conoideocrella luteorostrata (Hypocreales: Clavicipitaceae), a potential biocontrol fungus for elongate hemlock scale in United States Christmas tree production areas.</title>
        <authorList>
            <person name="Barrett H."/>
            <person name="Lovett B."/>
            <person name="Macias A.M."/>
            <person name="Stajich J.E."/>
            <person name="Kasson M.T."/>
        </authorList>
    </citation>
    <scope>NUCLEOTIDE SEQUENCE</scope>
    <source>
        <strain evidence="9">ARSEF 14590</strain>
    </source>
</reference>
<dbReference type="PANTHER" id="PTHR43791">
    <property type="entry name" value="PERMEASE-RELATED"/>
    <property type="match status" value="1"/>
</dbReference>
<keyword evidence="2" id="KW-0813">Transport</keyword>
<dbReference type="Proteomes" id="UP001251528">
    <property type="component" value="Unassembled WGS sequence"/>
</dbReference>
<dbReference type="FunFam" id="1.20.1250.20:FF:000018">
    <property type="entry name" value="MFS transporter permease"/>
    <property type="match status" value="1"/>
</dbReference>
<feature type="compositionally biased region" description="Basic and acidic residues" evidence="6">
    <location>
        <begin position="1"/>
        <end position="20"/>
    </location>
</feature>
<feature type="transmembrane region" description="Helical" evidence="7">
    <location>
        <begin position="44"/>
        <end position="61"/>
    </location>
</feature>
<evidence type="ECO:0000313" key="9">
    <source>
        <dbReference type="EMBL" id="KAK2603667.1"/>
    </source>
</evidence>
<feature type="transmembrane region" description="Helical" evidence="7">
    <location>
        <begin position="174"/>
        <end position="194"/>
    </location>
</feature>
<keyword evidence="5 7" id="KW-0472">Membrane</keyword>
<evidence type="ECO:0000256" key="6">
    <source>
        <dbReference type="SAM" id="MobiDB-lite"/>
    </source>
</evidence>
<dbReference type="InterPro" id="IPR020846">
    <property type="entry name" value="MFS_dom"/>
</dbReference>
<protein>
    <recommendedName>
        <fullName evidence="8">Major facilitator superfamily (MFS) profile domain-containing protein</fullName>
    </recommendedName>
</protein>
<dbReference type="GO" id="GO:0022857">
    <property type="term" value="F:transmembrane transporter activity"/>
    <property type="evidence" value="ECO:0007669"/>
    <property type="project" value="InterPro"/>
</dbReference>
<evidence type="ECO:0000256" key="1">
    <source>
        <dbReference type="ARBA" id="ARBA00004141"/>
    </source>
</evidence>
<dbReference type="GO" id="GO:0016020">
    <property type="term" value="C:membrane"/>
    <property type="evidence" value="ECO:0007669"/>
    <property type="project" value="UniProtKB-SubCell"/>
</dbReference>
<feature type="transmembrane region" description="Helical" evidence="7">
    <location>
        <begin position="317"/>
        <end position="334"/>
    </location>
</feature>
<name>A0AAJ0CS13_9HYPO</name>
<evidence type="ECO:0000256" key="4">
    <source>
        <dbReference type="ARBA" id="ARBA00022989"/>
    </source>
</evidence>
<sequence length="406" mass="44366">MDDRSHLGSSRREPSDEKTVNDGSGSEALVSHDKAADARIRRKLDLHMMPLFFVLYMLAFLDRGNIGNAQVAGMGKALHLTSSQYAWFATIFYITYIVFEFSLLFWKIFPPHLVGAAVVLAWGTMGTCQAAVQSWGGMMAVRFLLGAFEAAYAPGIIYLLSFFYLRHEIGFRCGLFASAAPLASTFAGALAYGITSGHSHFANWRLLFLVEGLATVIMAPVAFFFIPDSPDKARFLTAEEKQIVKRRAVRQVGTDPSSRIGGLNGKEFILTLVDYKAWFVALMYFAANVSYASLPVYLPTILGAMGYSSIDAQGLSAPPYFLAFLSALLTTYIADRTQQRGITLIVTSLVGGIGYILLATVETVGVRYFAVFLAAAGVFSTIPNILSWTLSTDDPPAVNLNLSKRI</sequence>
<feature type="transmembrane region" description="Helical" evidence="7">
    <location>
        <begin position="366"/>
        <end position="386"/>
    </location>
</feature>
<proteinExistence type="predicted"/>
<accession>A0AAJ0CS13</accession>
<evidence type="ECO:0000256" key="7">
    <source>
        <dbReference type="SAM" id="Phobius"/>
    </source>
</evidence>
<comment type="caution">
    <text evidence="9">The sequence shown here is derived from an EMBL/GenBank/DDBJ whole genome shotgun (WGS) entry which is preliminary data.</text>
</comment>
<comment type="subcellular location">
    <subcellularLocation>
        <location evidence="1">Membrane</location>
        <topology evidence="1">Multi-pass membrane protein</topology>
    </subcellularLocation>
</comment>
<dbReference type="InterPro" id="IPR036259">
    <property type="entry name" value="MFS_trans_sf"/>
</dbReference>
<feature type="transmembrane region" description="Helical" evidence="7">
    <location>
        <begin position="144"/>
        <end position="165"/>
    </location>
</feature>
<feature type="transmembrane region" description="Helical" evidence="7">
    <location>
        <begin position="277"/>
        <end position="297"/>
    </location>
</feature>
<feature type="transmembrane region" description="Helical" evidence="7">
    <location>
        <begin position="341"/>
        <end position="360"/>
    </location>
</feature>
<feature type="transmembrane region" description="Helical" evidence="7">
    <location>
        <begin position="113"/>
        <end position="132"/>
    </location>
</feature>
<keyword evidence="10" id="KW-1185">Reference proteome</keyword>
<dbReference type="InterPro" id="IPR011701">
    <property type="entry name" value="MFS"/>
</dbReference>
<keyword evidence="4 7" id="KW-1133">Transmembrane helix</keyword>
<dbReference type="Pfam" id="PF07690">
    <property type="entry name" value="MFS_1"/>
    <property type="match status" value="1"/>
</dbReference>
<feature type="transmembrane region" description="Helical" evidence="7">
    <location>
        <begin position="206"/>
        <end position="226"/>
    </location>
</feature>
<evidence type="ECO:0000256" key="2">
    <source>
        <dbReference type="ARBA" id="ARBA00022448"/>
    </source>
</evidence>
<evidence type="ECO:0000259" key="8">
    <source>
        <dbReference type="PROSITE" id="PS50850"/>
    </source>
</evidence>
<evidence type="ECO:0000256" key="5">
    <source>
        <dbReference type="ARBA" id="ARBA00023136"/>
    </source>
</evidence>
<feature type="transmembrane region" description="Helical" evidence="7">
    <location>
        <begin position="85"/>
        <end position="106"/>
    </location>
</feature>
<dbReference type="EMBL" id="JASWJB010000059">
    <property type="protein sequence ID" value="KAK2603667.1"/>
    <property type="molecule type" value="Genomic_DNA"/>
</dbReference>
<organism evidence="9 10">
    <name type="scientific">Conoideocrella luteorostrata</name>
    <dbReference type="NCBI Taxonomy" id="1105319"/>
    <lineage>
        <taxon>Eukaryota</taxon>
        <taxon>Fungi</taxon>
        <taxon>Dikarya</taxon>
        <taxon>Ascomycota</taxon>
        <taxon>Pezizomycotina</taxon>
        <taxon>Sordariomycetes</taxon>
        <taxon>Hypocreomycetidae</taxon>
        <taxon>Hypocreales</taxon>
        <taxon>Clavicipitaceae</taxon>
        <taxon>Conoideocrella</taxon>
    </lineage>
</organism>
<dbReference type="Gene3D" id="1.20.1250.20">
    <property type="entry name" value="MFS general substrate transporter like domains"/>
    <property type="match status" value="2"/>
</dbReference>
<evidence type="ECO:0000313" key="10">
    <source>
        <dbReference type="Proteomes" id="UP001251528"/>
    </source>
</evidence>